<dbReference type="PANTHER" id="PTHR31646">
    <property type="entry name" value="ALPHA-1,2-MANNOSYLTRANSFERASE MNN2"/>
    <property type="match status" value="1"/>
</dbReference>
<evidence type="ECO:0000256" key="3">
    <source>
        <dbReference type="ARBA" id="ARBA00009105"/>
    </source>
</evidence>
<name>A0A0X8HVE0_9SACH</name>
<proteinExistence type="inferred from homology"/>
<evidence type="ECO:0000256" key="4">
    <source>
        <dbReference type="ARBA" id="ARBA00022679"/>
    </source>
</evidence>
<evidence type="ECO:0000256" key="1">
    <source>
        <dbReference type="ARBA" id="ARBA00004323"/>
    </source>
</evidence>
<comment type="similarity">
    <text evidence="3">Belongs to the MNN1/MNT family.</text>
</comment>
<feature type="transmembrane region" description="Helical" evidence="10">
    <location>
        <begin position="35"/>
        <end position="55"/>
    </location>
</feature>
<sequence>MGTTKEEVPLTSRKHPIVRFLESCRDSKVLKSSNVVLIVLAVVSAVSLLLVYSSIDETSTYYAHSSTFNKEQTQFFGDVLKAVRSFSVQGNELQLKDECASLKIGMKDVELFGRLNSKQLAKCVDISTQATNNITLLHKAFKLYLYDVIIDDFEMLPEFYKHDGIVILAGSGSLLNPAGVIFFLRNALENNPRKHLPIEVVFTEKTDAALEFCGGYVDQNQNVNCVFFDDIFDTETLATFTPAMHRPLALLVSSFSRVLLIGDKTLPLSLPIKMFHSNLFFDRGMILWPSNTRRMHHPKLYEFLDIKVDENVRVRYAVDDAIAPRLGVRPQLDSSFPLSDAMNSIPDMSTDPSIILIDKSKHLDLIIMALYFNYNGPKIYYPLLGYKDSADADKDTYALASFSLSPDKQRYYQVKKPSYYHDYWNTEIPAIKDALNIESLRDVGAIYHSYIEDERYSNVAQVIMESNQNAFYVQFANHWNSAVEDKLNSSSPDLKSKINDDEGMHKAFVDYYRKNYTIDEYMLLLHHSSPMFIDSSLVEASLKILPGFNSTDKLIKSGKFRMYKNDLAHIANIDIELYIWRFISQTFCTNRQPTNMKYTISYEPIGYMNWYERYRMCTYIANREYYFLNTWKSTAN</sequence>
<reference evidence="11 12" key="1">
    <citation type="submission" date="2016-01" db="EMBL/GenBank/DDBJ databases">
        <title>Genome sequence of the yeast Holleya sinecauda.</title>
        <authorList>
            <person name="Dietrich F.S."/>
        </authorList>
    </citation>
    <scope>NUCLEOTIDE SEQUENCE [LARGE SCALE GENOMIC DNA]</scope>
    <source>
        <strain evidence="11 12">ATCC 58844</strain>
    </source>
</reference>
<dbReference type="Pfam" id="PF11051">
    <property type="entry name" value="Mannosyl_trans3"/>
    <property type="match status" value="1"/>
</dbReference>
<keyword evidence="12" id="KW-1185">Reference proteome</keyword>
<evidence type="ECO:0000256" key="8">
    <source>
        <dbReference type="ARBA" id="ARBA00023034"/>
    </source>
</evidence>
<keyword evidence="8" id="KW-0333">Golgi apparatus</keyword>
<evidence type="ECO:0000256" key="7">
    <source>
        <dbReference type="ARBA" id="ARBA00022989"/>
    </source>
</evidence>
<dbReference type="STRING" id="45286.A0A0X8HVE0"/>
<dbReference type="RefSeq" id="XP_017989114.1">
    <property type="nucleotide sequence ID" value="XM_018133723.1"/>
</dbReference>
<keyword evidence="4" id="KW-0808">Transferase</keyword>
<comment type="pathway">
    <text evidence="2">Protein modification; protein glycosylation.</text>
</comment>
<keyword evidence="6" id="KW-0735">Signal-anchor</keyword>
<dbReference type="GeneID" id="28725451"/>
<dbReference type="Proteomes" id="UP000243052">
    <property type="component" value="Chromosome vii"/>
</dbReference>
<dbReference type="InterPro" id="IPR022751">
    <property type="entry name" value="Alpha_mannosyltransferase"/>
</dbReference>
<evidence type="ECO:0000256" key="9">
    <source>
        <dbReference type="ARBA" id="ARBA00023136"/>
    </source>
</evidence>
<keyword evidence="9 10" id="KW-0472">Membrane</keyword>
<dbReference type="EMBL" id="CP014247">
    <property type="protein sequence ID" value="AMD22118.1"/>
    <property type="molecule type" value="Genomic_DNA"/>
</dbReference>
<keyword evidence="5 10" id="KW-0812">Transmembrane</keyword>
<dbReference type="GO" id="GO:0000139">
    <property type="term" value="C:Golgi membrane"/>
    <property type="evidence" value="ECO:0007669"/>
    <property type="project" value="UniProtKB-SubCell"/>
</dbReference>
<evidence type="ECO:0000256" key="2">
    <source>
        <dbReference type="ARBA" id="ARBA00004922"/>
    </source>
</evidence>
<evidence type="ECO:0000256" key="5">
    <source>
        <dbReference type="ARBA" id="ARBA00022692"/>
    </source>
</evidence>
<organism evidence="11 12">
    <name type="scientific">Eremothecium sinecaudum</name>
    <dbReference type="NCBI Taxonomy" id="45286"/>
    <lineage>
        <taxon>Eukaryota</taxon>
        <taxon>Fungi</taxon>
        <taxon>Dikarya</taxon>
        <taxon>Ascomycota</taxon>
        <taxon>Saccharomycotina</taxon>
        <taxon>Saccharomycetes</taxon>
        <taxon>Saccharomycetales</taxon>
        <taxon>Saccharomycetaceae</taxon>
        <taxon>Eremothecium</taxon>
    </lineage>
</organism>
<keyword evidence="7 10" id="KW-1133">Transmembrane helix</keyword>
<evidence type="ECO:0000256" key="6">
    <source>
        <dbReference type="ARBA" id="ARBA00022968"/>
    </source>
</evidence>
<dbReference type="GO" id="GO:0046354">
    <property type="term" value="P:mannan biosynthetic process"/>
    <property type="evidence" value="ECO:0007669"/>
    <property type="project" value="TreeGrafter"/>
</dbReference>
<dbReference type="AlphaFoldDB" id="A0A0X8HVE0"/>
<dbReference type="GO" id="GO:0000026">
    <property type="term" value="F:alpha-1,2-mannosyltransferase activity"/>
    <property type="evidence" value="ECO:0007669"/>
    <property type="project" value="TreeGrafter"/>
</dbReference>
<comment type="subcellular location">
    <subcellularLocation>
        <location evidence="1">Golgi apparatus membrane</location>
        <topology evidence="1">Single-pass type II membrane protein</topology>
    </subcellularLocation>
</comment>
<dbReference type="OrthoDB" id="430354at2759"/>
<protein>
    <submittedName>
        <fullName evidence="11">HGL222Cp</fullName>
    </submittedName>
</protein>
<evidence type="ECO:0000313" key="11">
    <source>
        <dbReference type="EMBL" id="AMD22118.1"/>
    </source>
</evidence>
<evidence type="ECO:0000313" key="12">
    <source>
        <dbReference type="Proteomes" id="UP000243052"/>
    </source>
</evidence>
<dbReference type="PANTHER" id="PTHR31646:SF1">
    <property type="entry name" value="ALPHA-1,2-MANNOSYLTRANSFERASE MNN2"/>
    <property type="match status" value="1"/>
</dbReference>
<accession>A0A0X8HVE0</accession>
<evidence type="ECO:0000256" key="10">
    <source>
        <dbReference type="SAM" id="Phobius"/>
    </source>
</evidence>
<gene>
    <name evidence="11" type="ORF">AW171_hschr74131</name>
</gene>